<keyword evidence="2" id="KW-0223">Dioxygenase</keyword>
<organism evidence="2 3">
    <name type="scientific">Sphingobium fluviale</name>
    <dbReference type="NCBI Taxonomy" id="2506423"/>
    <lineage>
        <taxon>Bacteria</taxon>
        <taxon>Pseudomonadati</taxon>
        <taxon>Pseudomonadota</taxon>
        <taxon>Alphaproteobacteria</taxon>
        <taxon>Sphingomonadales</taxon>
        <taxon>Sphingomonadaceae</taxon>
        <taxon>Sphingobium</taxon>
    </lineage>
</organism>
<evidence type="ECO:0000259" key="1">
    <source>
        <dbReference type="Pfam" id="PF02900"/>
    </source>
</evidence>
<dbReference type="GO" id="GO:0008198">
    <property type="term" value="F:ferrous iron binding"/>
    <property type="evidence" value="ECO:0007669"/>
    <property type="project" value="InterPro"/>
</dbReference>
<dbReference type="InterPro" id="IPR004183">
    <property type="entry name" value="Xdiol_dOase_suB"/>
</dbReference>
<dbReference type="EMBL" id="SBKP01000011">
    <property type="protein sequence ID" value="RXR27695.1"/>
    <property type="molecule type" value="Genomic_DNA"/>
</dbReference>
<proteinExistence type="predicted"/>
<dbReference type="NCBIfam" id="NF009910">
    <property type="entry name" value="PRK13370.1-4"/>
    <property type="match status" value="1"/>
</dbReference>
<gene>
    <name evidence="2" type="ORF">EQG66_11435</name>
</gene>
<name>A0A4Q1KEQ6_9SPHN</name>
<dbReference type="RefSeq" id="WP_129404724.1">
    <property type="nucleotide sequence ID" value="NZ_SBKP01000011.1"/>
</dbReference>
<dbReference type="OrthoDB" id="8673673at2"/>
<protein>
    <submittedName>
        <fullName evidence="2">3-carboxyethylcatechol 2,3-dioxygenase</fullName>
        <ecNumber evidence="2">1.13.11.16</ecNumber>
    </submittedName>
</protein>
<sequence length="309" mass="34125">MPVRMICASHTPLMDHVEADPQVDRDVRAHFRALGEEVRAYDPELLILFSPDHFKGFFYDMMPPFTVGIRASAIGDYDIGGGDFDVPEDLALECVDYLLQHDIDMALSYRMQADHGFAQIPVLLTGDVATYPTIPIHINCAGPPRPSFRRVRDMGYQVGRWAAGLDMRVMIIGSGGLSHDPPIPSIKTAPPPVREMLIAGRNPSMEARRAREESNFEIARKLARGEGDALPLNPEWDQAFMRQMAANDFDAITAMSDDELTAIAGCGGHEVRTWVAAYAAMSAAEQSDHQFVYYEAIPQWNAGMGIATA</sequence>
<feature type="domain" description="Extradiol ring-cleavage dioxygenase class III enzyme subunit B" evidence="1">
    <location>
        <begin position="5"/>
        <end position="304"/>
    </location>
</feature>
<comment type="caution">
    <text evidence="2">The sequence shown here is derived from an EMBL/GenBank/DDBJ whole genome shotgun (WGS) entry which is preliminary data.</text>
</comment>
<dbReference type="GO" id="GO:0047070">
    <property type="term" value="F:3-carboxyethylcatechol 2,3-dioxygenase activity"/>
    <property type="evidence" value="ECO:0007669"/>
    <property type="project" value="UniProtKB-EC"/>
</dbReference>
<reference evidence="3" key="1">
    <citation type="submission" date="2019-01" db="EMBL/GenBank/DDBJ databases">
        <title>Cytophagaceae bacterium strain CAR-16.</title>
        <authorList>
            <person name="Chen W.-M."/>
        </authorList>
    </citation>
    <scope>NUCLEOTIDE SEQUENCE [LARGE SCALE GENOMIC DNA]</scope>
    <source>
        <strain evidence="3">CHR27</strain>
    </source>
</reference>
<dbReference type="EC" id="1.13.11.16" evidence="2"/>
<dbReference type="SUPFAM" id="SSF53213">
    <property type="entry name" value="LigB-like"/>
    <property type="match status" value="1"/>
</dbReference>
<dbReference type="AlphaFoldDB" id="A0A4Q1KEQ6"/>
<keyword evidence="3" id="KW-1185">Reference proteome</keyword>
<evidence type="ECO:0000313" key="2">
    <source>
        <dbReference type="EMBL" id="RXR27695.1"/>
    </source>
</evidence>
<keyword evidence="2" id="KW-0560">Oxidoreductase</keyword>
<dbReference type="Gene3D" id="3.40.830.10">
    <property type="entry name" value="LigB-like"/>
    <property type="match status" value="1"/>
</dbReference>
<dbReference type="Pfam" id="PF02900">
    <property type="entry name" value="LigB"/>
    <property type="match status" value="1"/>
</dbReference>
<evidence type="ECO:0000313" key="3">
    <source>
        <dbReference type="Proteomes" id="UP000290958"/>
    </source>
</evidence>
<dbReference type="NCBIfam" id="NF009909">
    <property type="entry name" value="PRK13370.1-3"/>
    <property type="match status" value="1"/>
</dbReference>
<accession>A0A4Q1KEQ6</accession>
<dbReference type="Proteomes" id="UP000290958">
    <property type="component" value="Unassembled WGS sequence"/>
</dbReference>